<feature type="compositionally biased region" description="Basic and acidic residues" evidence="1">
    <location>
        <begin position="1"/>
        <end position="21"/>
    </location>
</feature>
<name>A0ABM3DM31_SALSA</name>
<dbReference type="RefSeq" id="XP_045559850.1">
    <property type="nucleotide sequence ID" value="XM_045703894.1"/>
</dbReference>
<gene>
    <name evidence="3" type="primary">LOC106581256</name>
</gene>
<evidence type="ECO:0000256" key="1">
    <source>
        <dbReference type="SAM" id="MobiDB-lite"/>
    </source>
</evidence>
<feature type="compositionally biased region" description="Basic and acidic residues" evidence="1">
    <location>
        <begin position="52"/>
        <end position="63"/>
    </location>
</feature>
<evidence type="ECO:0000313" key="3">
    <source>
        <dbReference type="RefSeq" id="XP_045559850.1"/>
    </source>
</evidence>
<reference evidence="3" key="1">
    <citation type="submission" date="2025-08" db="UniProtKB">
        <authorList>
            <consortium name="RefSeq"/>
        </authorList>
    </citation>
    <scope>IDENTIFICATION</scope>
</reference>
<evidence type="ECO:0000313" key="2">
    <source>
        <dbReference type="Proteomes" id="UP001652741"/>
    </source>
</evidence>
<keyword evidence="2" id="KW-1185">Reference proteome</keyword>
<dbReference type="GeneID" id="106581256"/>
<accession>A0ABM3DM31</accession>
<proteinExistence type="predicted"/>
<feature type="compositionally biased region" description="Basic residues" evidence="1">
    <location>
        <begin position="36"/>
        <end position="51"/>
    </location>
</feature>
<dbReference type="Proteomes" id="UP001652741">
    <property type="component" value="Chromosome ssa20"/>
</dbReference>
<organism evidence="2 3">
    <name type="scientific">Salmo salar</name>
    <name type="common">Atlantic salmon</name>
    <dbReference type="NCBI Taxonomy" id="8030"/>
    <lineage>
        <taxon>Eukaryota</taxon>
        <taxon>Metazoa</taxon>
        <taxon>Chordata</taxon>
        <taxon>Craniata</taxon>
        <taxon>Vertebrata</taxon>
        <taxon>Euteleostomi</taxon>
        <taxon>Actinopterygii</taxon>
        <taxon>Neopterygii</taxon>
        <taxon>Teleostei</taxon>
        <taxon>Protacanthopterygii</taxon>
        <taxon>Salmoniformes</taxon>
        <taxon>Salmonidae</taxon>
        <taxon>Salmoninae</taxon>
        <taxon>Salmo</taxon>
    </lineage>
</organism>
<protein>
    <submittedName>
        <fullName evidence="3">Uncharacterized protein isoform X2</fullName>
    </submittedName>
</protein>
<sequence length="234" mass="26564">MDEEKVVQREDGDPQREGKELVEEEPVATPKEEAKKGRKAKRKSSGKKSRKLGTDNDTVSRNKHLDRGSVIELLETKAVKAAFGPGNKDEMEYSYPILISFLRNLTDEQWQVIYKGLKNPMTKEQLAKLCKTIVTFITQTTLQILLPALARVLGVKDFADDDTDSPKRGGSARSFEAFDQERLELIQEVRYLAKKMYKGGTGAQHLRSLTPSSKRYVPLKVFMYGFHQDHLSQC</sequence>
<feature type="region of interest" description="Disordered" evidence="1">
    <location>
        <begin position="1"/>
        <end position="63"/>
    </location>
</feature>